<dbReference type="Proteomes" id="UP000218765">
    <property type="component" value="Chromosome"/>
</dbReference>
<organism evidence="2 3">
    <name type="scientific">Thiohalobacter thiocyanaticus</name>
    <dbReference type="NCBI Taxonomy" id="585455"/>
    <lineage>
        <taxon>Bacteria</taxon>
        <taxon>Pseudomonadati</taxon>
        <taxon>Pseudomonadota</taxon>
        <taxon>Gammaproteobacteria</taxon>
        <taxon>Thiohalobacterales</taxon>
        <taxon>Thiohalobacteraceae</taxon>
        <taxon>Thiohalobacter</taxon>
    </lineage>
</organism>
<keyword evidence="3" id="KW-1185">Reference proteome</keyword>
<dbReference type="AlphaFoldDB" id="A0A1Z4VPM3"/>
<evidence type="ECO:0000313" key="3">
    <source>
        <dbReference type="Proteomes" id="UP000218765"/>
    </source>
</evidence>
<evidence type="ECO:0000256" key="1">
    <source>
        <dbReference type="SAM" id="SignalP"/>
    </source>
</evidence>
<evidence type="ECO:0000313" key="2">
    <source>
        <dbReference type="EMBL" id="BAZ93570.1"/>
    </source>
</evidence>
<dbReference type="Gene3D" id="3.30.310.170">
    <property type="entry name" value="Outer membrane protein assembly factor BamC"/>
    <property type="match status" value="1"/>
</dbReference>
<dbReference type="EMBL" id="AP018052">
    <property type="protein sequence ID" value="BAZ93570.1"/>
    <property type="molecule type" value="Genomic_DNA"/>
</dbReference>
<dbReference type="PROSITE" id="PS51257">
    <property type="entry name" value="PROKAR_LIPOPROTEIN"/>
    <property type="match status" value="1"/>
</dbReference>
<feature type="chain" id="PRO_5012238703" description="Outer membrane protein assembly factor BamC" evidence="1">
    <location>
        <begin position="22"/>
        <end position="385"/>
    </location>
</feature>
<dbReference type="KEGG" id="ttc:FOKN1_1171"/>
<dbReference type="InterPro" id="IPR010653">
    <property type="entry name" value="NlpB/DapX"/>
</dbReference>
<feature type="signal peptide" evidence="1">
    <location>
        <begin position="1"/>
        <end position="21"/>
    </location>
</feature>
<reference evidence="2 3" key="1">
    <citation type="submission" date="2017-05" db="EMBL/GenBank/DDBJ databases">
        <title>Thiocyanate degradation by Thiohalobacter thiocyanaticus FOKN1.</title>
        <authorList>
            <person name="Oshiki M."/>
            <person name="Fukushima T."/>
            <person name="Kawano S."/>
            <person name="Nakagawa J."/>
        </authorList>
    </citation>
    <scope>NUCLEOTIDE SEQUENCE [LARGE SCALE GENOMIC DNA]</scope>
    <source>
        <strain evidence="2 3">FOKN1</strain>
    </source>
</reference>
<gene>
    <name evidence="2" type="ORF">FOKN1_1171</name>
</gene>
<proteinExistence type="predicted"/>
<accession>A0A1Z4VPM3</accession>
<protein>
    <recommendedName>
        <fullName evidence="4">Outer membrane protein assembly factor BamC</fullName>
    </recommendedName>
</protein>
<evidence type="ECO:0008006" key="4">
    <source>
        <dbReference type="Google" id="ProtNLM"/>
    </source>
</evidence>
<keyword evidence="1" id="KW-0732">Signal</keyword>
<dbReference type="Pfam" id="PF06804">
    <property type="entry name" value="Lipoprotein_18"/>
    <property type="match status" value="1"/>
</dbReference>
<name>A0A1Z4VPM3_9GAMM</name>
<dbReference type="InterPro" id="IPR042268">
    <property type="entry name" value="BamC_C"/>
</dbReference>
<sequence>MTYHSTRVAYMKLSLASRSLAAVTAALMLTACSTVREYMPGEKADYKQSRQEPTLELPPDLRSSEIEDSLVIPSATLSEYETEARTTRPSEAGVLPRSENIEVRQDGEQRWLVVQAPAEQVWPRVRDFWVQNGFLLTVEDPRVGILETEWAENRADIPQGPIRRTLGKVMDFAYSASTRDKFRVRLERGSEPGVTEVYLTHQGVEEVIEGTPDQDGNTVWKPRPSDPALEAEMLQRLMVYMGVEEERARTRMAQQSQETPAVRAQLIRTNTGEVELRLADDFSRAWRRTGLALDRVGFTVEDRNRSEGIYYVRYNDPLKQQEGEGLLSRLAFWSDDEPIDREAQYQIQLLASGAQTNVIVRDLEGRRDNSQTAARILTLLEEQLK</sequence>